<feature type="domain" description="Beta-lactamase-related" evidence="2">
    <location>
        <begin position="73"/>
        <end position="374"/>
    </location>
</feature>
<dbReference type="AlphaFoldDB" id="A0A919TH41"/>
<accession>A0A919TH41</accession>
<keyword evidence="4" id="KW-1185">Reference proteome</keyword>
<dbReference type="Gene3D" id="3.40.710.10">
    <property type="entry name" value="DD-peptidase/beta-lactamase superfamily"/>
    <property type="match status" value="1"/>
</dbReference>
<dbReference type="Proteomes" id="UP000677082">
    <property type="component" value="Unassembled WGS sequence"/>
</dbReference>
<gene>
    <name evidence="3" type="ORF">Ato02nite_065940</name>
</gene>
<keyword evidence="1" id="KW-0732">Signal</keyword>
<dbReference type="InterPro" id="IPR001466">
    <property type="entry name" value="Beta-lactam-related"/>
</dbReference>
<name>A0A919TH41_9ACTN</name>
<dbReference type="RefSeq" id="WP_213010561.1">
    <property type="nucleotide sequence ID" value="NZ_BOQN01000086.1"/>
</dbReference>
<feature type="signal peptide" evidence="1">
    <location>
        <begin position="1"/>
        <end position="25"/>
    </location>
</feature>
<sequence length="413" mass="42811">MTSDAVVYTPRRRAMVALFASVAVALGLTGAAAVRPGEATATPAAVDPASSSALQKAADAVVEAGAVGQLSRVDDGLRIVRAASGRADRVTGRFLRDDDRFEIGSNTKTMIATIALQLVAEGRLRLDDPVGKVLPGTGGNAITLRMLLQHTSGLYSYTDPAFMTGVIAHPDARYRPEQLVAAALRHPLTFAPGTGWAYSDTDYIVVGMILRRVTGRTPAELIRDRIARPLGLRHTYLLTGVEPDTGPGYAHGYMGTFTGPSTQPALHYTDVSTWALGSFAGTAGAVISTAPELSRFLSALLGGGLVPPAQLAAMKTAVSAGAGTGIDYGLGIMRTDTPCGTVWGHTGSTFGHDSYMFGSADGRRTMVIDTTTDTELNAQSPGSNPIKEAMAAAVGTASLTAACTMFGEPIPAA</sequence>
<dbReference type="Pfam" id="PF00144">
    <property type="entry name" value="Beta-lactamase"/>
    <property type="match status" value="1"/>
</dbReference>
<dbReference type="PANTHER" id="PTHR46825">
    <property type="entry name" value="D-ALANYL-D-ALANINE-CARBOXYPEPTIDASE/ENDOPEPTIDASE AMPH"/>
    <property type="match status" value="1"/>
</dbReference>
<evidence type="ECO:0000313" key="3">
    <source>
        <dbReference type="EMBL" id="GIM94801.1"/>
    </source>
</evidence>
<comment type="caution">
    <text evidence="3">The sequence shown here is derived from an EMBL/GenBank/DDBJ whole genome shotgun (WGS) entry which is preliminary data.</text>
</comment>
<keyword evidence="3" id="KW-0378">Hydrolase</keyword>
<feature type="chain" id="PRO_5039214475" evidence="1">
    <location>
        <begin position="26"/>
        <end position="413"/>
    </location>
</feature>
<protein>
    <submittedName>
        <fullName evidence="3">Serine hydrolase</fullName>
    </submittedName>
</protein>
<evidence type="ECO:0000313" key="4">
    <source>
        <dbReference type="Proteomes" id="UP000677082"/>
    </source>
</evidence>
<dbReference type="InterPro" id="IPR012338">
    <property type="entry name" value="Beta-lactam/transpept-like"/>
</dbReference>
<dbReference type="PANTHER" id="PTHR46825:SF7">
    <property type="entry name" value="D-ALANYL-D-ALANINE CARBOXYPEPTIDASE"/>
    <property type="match status" value="1"/>
</dbReference>
<dbReference type="SUPFAM" id="SSF56601">
    <property type="entry name" value="beta-lactamase/transpeptidase-like"/>
    <property type="match status" value="1"/>
</dbReference>
<proteinExistence type="predicted"/>
<reference evidence="3 4" key="1">
    <citation type="submission" date="2021-03" db="EMBL/GenBank/DDBJ databases">
        <title>Whole genome shotgun sequence of Actinoplanes toevensis NBRC 105298.</title>
        <authorList>
            <person name="Komaki H."/>
            <person name="Tamura T."/>
        </authorList>
    </citation>
    <scope>NUCLEOTIDE SEQUENCE [LARGE SCALE GENOMIC DNA]</scope>
    <source>
        <strain evidence="3 4">NBRC 105298</strain>
    </source>
</reference>
<organism evidence="3 4">
    <name type="scientific">Paractinoplanes toevensis</name>
    <dbReference type="NCBI Taxonomy" id="571911"/>
    <lineage>
        <taxon>Bacteria</taxon>
        <taxon>Bacillati</taxon>
        <taxon>Actinomycetota</taxon>
        <taxon>Actinomycetes</taxon>
        <taxon>Micromonosporales</taxon>
        <taxon>Micromonosporaceae</taxon>
        <taxon>Paractinoplanes</taxon>
    </lineage>
</organism>
<dbReference type="InterPro" id="IPR050491">
    <property type="entry name" value="AmpC-like"/>
</dbReference>
<evidence type="ECO:0000256" key="1">
    <source>
        <dbReference type="SAM" id="SignalP"/>
    </source>
</evidence>
<evidence type="ECO:0000259" key="2">
    <source>
        <dbReference type="Pfam" id="PF00144"/>
    </source>
</evidence>
<dbReference type="GO" id="GO:0016787">
    <property type="term" value="F:hydrolase activity"/>
    <property type="evidence" value="ECO:0007669"/>
    <property type="project" value="UniProtKB-KW"/>
</dbReference>
<dbReference type="EMBL" id="BOQN01000086">
    <property type="protein sequence ID" value="GIM94801.1"/>
    <property type="molecule type" value="Genomic_DNA"/>
</dbReference>